<dbReference type="AlphaFoldDB" id="A0A5Q2RAZ8"/>
<dbReference type="Pfam" id="PF00501">
    <property type="entry name" value="AMP-binding"/>
    <property type="match status" value="1"/>
</dbReference>
<evidence type="ECO:0000313" key="3">
    <source>
        <dbReference type="EMBL" id="QGG94039.1"/>
    </source>
</evidence>
<evidence type="ECO:0000313" key="4">
    <source>
        <dbReference type="Proteomes" id="UP000334019"/>
    </source>
</evidence>
<dbReference type="KEGG" id="atq:GH723_02360"/>
<protein>
    <submittedName>
        <fullName evidence="3">AMP-binding protein</fullName>
    </submittedName>
</protein>
<sequence>MSDGDAMADGGVVLGDAAVSRAEVIEASRRAATGLAATGVGPADSIAVLLRNDIPFFTVTLAARTLGAYAVTINWHWRAGEIERVLVDSGAKVLVVHADLLDEAERSSPTGSRCSSRPRRGRSPMRSASIPAGAWWTTATRTGTAGSPASSPGAGAGPERRRA</sequence>
<feature type="compositionally biased region" description="Low complexity" evidence="1">
    <location>
        <begin position="124"/>
        <end position="153"/>
    </location>
</feature>
<dbReference type="PANTHER" id="PTHR43767:SF1">
    <property type="entry name" value="NONRIBOSOMAL PEPTIDE SYNTHASE PES1 (EUROFUNG)-RELATED"/>
    <property type="match status" value="1"/>
</dbReference>
<proteinExistence type="predicted"/>
<reference evidence="3 4" key="1">
    <citation type="submission" date="2019-11" db="EMBL/GenBank/DDBJ databases">
        <authorList>
            <person name="He Y."/>
        </authorList>
    </citation>
    <scope>NUCLEOTIDE SEQUENCE [LARGE SCALE GENOMIC DNA]</scope>
    <source>
        <strain evidence="3 4">SCSIO 58843</strain>
    </source>
</reference>
<dbReference type="EMBL" id="CP045851">
    <property type="protein sequence ID" value="QGG94039.1"/>
    <property type="molecule type" value="Genomic_DNA"/>
</dbReference>
<gene>
    <name evidence="3" type="ORF">GH723_02360</name>
</gene>
<dbReference type="SUPFAM" id="SSF56801">
    <property type="entry name" value="Acetyl-CoA synthetase-like"/>
    <property type="match status" value="1"/>
</dbReference>
<name>A0A5Q2RAZ8_9ACTN</name>
<dbReference type="RefSeq" id="WP_153758145.1">
    <property type="nucleotide sequence ID" value="NZ_CP045851.1"/>
</dbReference>
<dbReference type="InterPro" id="IPR050237">
    <property type="entry name" value="ATP-dep_AMP-bd_enzyme"/>
</dbReference>
<dbReference type="Proteomes" id="UP000334019">
    <property type="component" value="Chromosome"/>
</dbReference>
<dbReference type="Gene3D" id="3.40.50.980">
    <property type="match status" value="1"/>
</dbReference>
<feature type="region of interest" description="Disordered" evidence="1">
    <location>
        <begin position="105"/>
        <end position="163"/>
    </location>
</feature>
<keyword evidence="4" id="KW-1185">Reference proteome</keyword>
<dbReference type="InterPro" id="IPR000873">
    <property type="entry name" value="AMP-dep_synth/lig_dom"/>
</dbReference>
<organism evidence="3 4">
    <name type="scientific">Actinomarinicola tropica</name>
    <dbReference type="NCBI Taxonomy" id="2789776"/>
    <lineage>
        <taxon>Bacteria</taxon>
        <taxon>Bacillati</taxon>
        <taxon>Actinomycetota</taxon>
        <taxon>Acidimicrobiia</taxon>
        <taxon>Acidimicrobiales</taxon>
        <taxon>Iamiaceae</taxon>
        <taxon>Actinomarinicola</taxon>
    </lineage>
</organism>
<dbReference type="PANTHER" id="PTHR43767">
    <property type="entry name" value="LONG-CHAIN-FATTY-ACID--COA LIGASE"/>
    <property type="match status" value="1"/>
</dbReference>
<accession>A0A5Q2RAZ8</accession>
<evidence type="ECO:0000259" key="2">
    <source>
        <dbReference type="Pfam" id="PF00501"/>
    </source>
</evidence>
<feature type="domain" description="AMP-dependent synthetase/ligase" evidence="2">
    <location>
        <begin position="16"/>
        <end position="103"/>
    </location>
</feature>
<evidence type="ECO:0000256" key="1">
    <source>
        <dbReference type="SAM" id="MobiDB-lite"/>
    </source>
</evidence>